<sequence length="461" mass="53151">MKHLAELEKLKEKCLEMSDKEFNYCFNKGDTSQRSINTIVARLMNKIGLKEVFFKTDKDYVDWIEDVISARKKAALSPSTPVSMDKKAPDPAMELAKLKEKCLKMEEDEFNYCFNKGNTSERSISTIIARLKNAAGLKEEFFKTDKEYIDWIEDVISTRKKAALSPSTPASMDKKAPDPAMELAKLKEKCLKMEEDEFNYCFNKGNTSERSISTIIARLKNAVDLKEEFFKTDKDYVVWIENVISARKNVPIELAKIKEQLLKMKEGEFDYYVKDLSTNEYNGGISINRRLFRDLGLKGEFFKTQKDYNAWIEDVISARKFNNFSTNIDDILNKFEEKIKNIDTNYPEAKIKANELLISLRKNKDEAFSNPSLESLYDFADKSKQMIKSTISSLKRESGMEVFLSDLAEQILNTINTFLNNTLNSSASNRSGFFGFKSSYEKVIAQELEKNIDKELKDFKP</sequence>
<organism evidence="1 2">
    <name type="scientific">Legionella pneumophila subsp. pneumophila</name>
    <dbReference type="NCBI Taxonomy" id="91891"/>
    <lineage>
        <taxon>Bacteria</taxon>
        <taxon>Pseudomonadati</taxon>
        <taxon>Pseudomonadota</taxon>
        <taxon>Gammaproteobacteria</taxon>
        <taxon>Legionellales</taxon>
        <taxon>Legionellaceae</taxon>
        <taxon>Legionella</taxon>
    </lineage>
</organism>
<dbReference type="EMBL" id="QWDR01000002">
    <property type="protein sequence ID" value="RJY29461.1"/>
    <property type="molecule type" value="Genomic_DNA"/>
</dbReference>
<dbReference type="AlphaFoldDB" id="A0A3A6U859"/>
<gene>
    <name evidence="1" type="ORF">D1H98_10515</name>
</gene>
<reference evidence="1 2" key="1">
    <citation type="submission" date="2018-08" db="EMBL/GenBank/DDBJ databases">
        <title>Genome Sequences of Legionella pneumophila subsp. pneumophila Isolates, Recovered from a Drinking Water System in a Large Builging.</title>
        <authorList>
            <person name="Gomez-Alvarez V."/>
            <person name="Boczek L."/>
            <person name="King D."/>
            <person name="Pemberton A."/>
            <person name="Pfaller S."/>
            <person name="Rodgers M."/>
            <person name="Santodomingo J."/>
            <person name="Revetta R."/>
        </authorList>
    </citation>
    <scope>NUCLEOTIDE SEQUENCE [LARGE SCALE GENOMIC DNA]</scope>
    <source>
        <strain evidence="1 2">L01C.1</strain>
    </source>
</reference>
<proteinExistence type="predicted"/>
<protein>
    <submittedName>
        <fullName evidence="1">Uncharacterized protein</fullName>
    </submittedName>
</protein>
<comment type="caution">
    <text evidence="1">The sequence shown here is derived from an EMBL/GenBank/DDBJ whole genome shotgun (WGS) entry which is preliminary data.</text>
</comment>
<dbReference type="Proteomes" id="UP000277145">
    <property type="component" value="Unassembled WGS sequence"/>
</dbReference>
<dbReference type="RefSeq" id="WP_011213773.1">
    <property type="nucleotide sequence ID" value="NC_018140.1"/>
</dbReference>
<accession>A0A3A6U859</accession>
<name>A0A3A6U859_LEGPN</name>
<evidence type="ECO:0000313" key="1">
    <source>
        <dbReference type="EMBL" id="RJY29461.1"/>
    </source>
</evidence>
<dbReference type="KEGG" id="lph:LPV_1617"/>
<evidence type="ECO:0000313" key="2">
    <source>
        <dbReference type="Proteomes" id="UP000277145"/>
    </source>
</evidence>